<dbReference type="GO" id="GO:0016020">
    <property type="term" value="C:membrane"/>
    <property type="evidence" value="ECO:0007669"/>
    <property type="project" value="UniProtKB-SubCell"/>
</dbReference>
<name>A0A1H7H8J5_9FIRM</name>
<keyword evidence="4 6" id="KW-1133">Transmembrane helix</keyword>
<proteinExistence type="inferred from homology"/>
<evidence type="ECO:0000313" key="8">
    <source>
        <dbReference type="Proteomes" id="UP000182321"/>
    </source>
</evidence>
<dbReference type="Proteomes" id="UP000182321">
    <property type="component" value="Unassembled WGS sequence"/>
</dbReference>
<dbReference type="InterPro" id="IPR038330">
    <property type="entry name" value="TspO/MBR-related_sf"/>
</dbReference>
<evidence type="ECO:0000256" key="2">
    <source>
        <dbReference type="ARBA" id="ARBA00007524"/>
    </source>
</evidence>
<dbReference type="CDD" id="cd15904">
    <property type="entry name" value="TSPO_MBR"/>
    <property type="match status" value="1"/>
</dbReference>
<evidence type="ECO:0000313" key="7">
    <source>
        <dbReference type="EMBL" id="SEK46753.1"/>
    </source>
</evidence>
<reference evidence="8" key="1">
    <citation type="submission" date="2016-10" db="EMBL/GenBank/DDBJ databases">
        <authorList>
            <person name="Varghese N."/>
        </authorList>
    </citation>
    <scope>NUCLEOTIDE SEQUENCE [LARGE SCALE GENOMIC DNA]</scope>
    <source>
        <strain evidence="8">ACV-9</strain>
    </source>
</reference>
<evidence type="ECO:0000256" key="1">
    <source>
        <dbReference type="ARBA" id="ARBA00004141"/>
    </source>
</evidence>
<dbReference type="PIRSF" id="PIRSF005859">
    <property type="entry name" value="PBR"/>
    <property type="match status" value="1"/>
</dbReference>
<keyword evidence="3 6" id="KW-0812">Transmembrane</keyword>
<feature type="transmembrane region" description="Helical" evidence="6">
    <location>
        <begin position="87"/>
        <end position="107"/>
    </location>
</feature>
<dbReference type="RefSeq" id="WP_074789824.1">
    <property type="nucleotide sequence ID" value="NZ_FNZX01000005.1"/>
</dbReference>
<comment type="similarity">
    <text evidence="2">Belongs to the TspO/BZRP family.</text>
</comment>
<evidence type="ECO:0000256" key="6">
    <source>
        <dbReference type="SAM" id="Phobius"/>
    </source>
</evidence>
<dbReference type="GO" id="GO:0033013">
    <property type="term" value="P:tetrapyrrole metabolic process"/>
    <property type="evidence" value="ECO:0007669"/>
    <property type="project" value="UniProtKB-ARBA"/>
</dbReference>
<evidence type="ECO:0000256" key="3">
    <source>
        <dbReference type="ARBA" id="ARBA00022692"/>
    </source>
</evidence>
<gene>
    <name evidence="7" type="ORF">SAMN02910377_00969</name>
</gene>
<dbReference type="InterPro" id="IPR004307">
    <property type="entry name" value="TspO_MBR"/>
</dbReference>
<keyword evidence="5 6" id="KW-0472">Membrane</keyword>
<dbReference type="PANTHER" id="PTHR10057">
    <property type="entry name" value="PERIPHERAL-TYPE BENZODIAZEPINE RECEPTOR"/>
    <property type="match status" value="1"/>
</dbReference>
<feature type="transmembrane region" description="Helical" evidence="6">
    <location>
        <begin position="113"/>
        <end position="132"/>
    </location>
</feature>
<organism evidence="7 8">
    <name type="scientific">Pseudobutyrivibrio ruminis</name>
    <dbReference type="NCBI Taxonomy" id="46206"/>
    <lineage>
        <taxon>Bacteria</taxon>
        <taxon>Bacillati</taxon>
        <taxon>Bacillota</taxon>
        <taxon>Clostridia</taxon>
        <taxon>Lachnospirales</taxon>
        <taxon>Lachnospiraceae</taxon>
        <taxon>Pseudobutyrivibrio</taxon>
    </lineage>
</organism>
<dbReference type="Pfam" id="PF03073">
    <property type="entry name" value="TspO_MBR"/>
    <property type="match status" value="1"/>
</dbReference>
<evidence type="ECO:0000256" key="4">
    <source>
        <dbReference type="ARBA" id="ARBA00022989"/>
    </source>
</evidence>
<feature type="transmembrane region" description="Helical" evidence="6">
    <location>
        <begin position="12"/>
        <end position="32"/>
    </location>
</feature>
<accession>A0A1H7H8J5</accession>
<comment type="subcellular location">
    <subcellularLocation>
        <location evidence="1">Membrane</location>
        <topology evidence="1">Multi-pass membrane protein</topology>
    </subcellularLocation>
</comment>
<dbReference type="AlphaFoldDB" id="A0A1H7H8J5"/>
<feature type="transmembrane region" description="Helical" evidence="6">
    <location>
        <begin position="144"/>
        <end position="165"/>
    </location>
</feature>
<sequence>MNEELTCPQKILRFVPMVALPLIVGGISALLTGNAMDSYQVMIQPPLAPPAWLFPIAWTILYILMGLGSYFLLLAPADTNEKKVAKCIAMIVYFIQLCFNFVWSLIFFNAAQYTLAFIWLMILWVMIIVMIWKTSKVCWKATLMFLPYLLWCTFAAYLNLMISILN</sequence>
<feature type="transmembrane region" description="Helical" evidence="6">
    <location>
        <begin position="52"/>
        <end position="75"/>
    </location>
</feature>
<keyword evidence="8" id="KW-1185">Reference proteome</keyword>
<dbReference type="Gene3D" id="1.20.1260.100">
    <property type="entry name" value="TspO/MBR protein"/>
    <property type="match status" value="1"/>
</dbReference>
<dbReference type="FunFam" id="1.20.1260.100:FF:000001">
    <property type="entry name" value="translocator protein 2"/>
    <property type="match status" value="1"/>
</dbReference>
<dbReference type="PANTHER" id="PTHR10057:SF0">
    <property type="entry name" value="TRANSLOCATOR PROTEIN"/>
    <property type="match status" value="1"/>
</dbReference>
<evidence type="ECO:0000256" key="5">
    <source>
        <dbReference type="ARBA" id="ARBA00023136"/>
    </source>
</evidence>
<dbReference type="EMBL" id="FNZX01000005">
    <property type="protein sequence ID" value="SEK46753.1"/>
    <property type="molecule type" value="Genomic_DNA"/>
</dbReference>
<protein>
    <submittedName>
        <fullName evidence="7">TspO and MBR related proteins</fullName>
    </submittedName>
</protein>